<dbReference type="SUPFAM" id="SSF53335">
    <property type="entry name" value="S-adenosyl-L-methionine-dependent methyltransferases"/>
    <property type="match status" value="1"/>
</dbReference>
<dbReference type="EC" id="2.1.1.80" evidence="2"/>
<dbReference type="GO" id="GO:0032259">
    <property type="term" value="P:methylation"/>
    <property type="evidence" value="ECO:0007669"/>
    <property type="project" value="UniProtKB-KW"/>
</dbReference>
<dbReference type="GO" id="GO:0008983">
    <property type="term" value="F:protein-glutamate O-methyltransferase activity"/>
    <property type="evidence" value="ECO:0007669"/>
    <property type="project" value="UniProtKB-EC"/>
</dbReference>
<dbReference type="EMBL" id="JAEMHM010000020">
    <property type="protein sequence ID" value="MBJ6727139.1"/>
    <property type="molecule type" value="Genomic_DNA"/>
</dbReference>
<dbReference type="InterPro" id="IPR036804">
    <property type="entry name" value="CheR_N_sf"/>
</dbReference>
<dbReference type="Pfam" id="PF13432">
    <property type="entry name" value="TPR_16"/>
    <property type="match status" value="1"/>
</dbReference>
<dbReference type="InterPro" id="IPR011990">
    <property type="entry name" value="TPR-like_helical_dom_sf"/>
</dbReference>
<accession>A0A8J7SCF2</accession>
<keyword evidence="5" id="KW-0949">S-adenosyl-L-methionine</keyword>
<evidence type="ECO:0000256" key="4">
    <source>
        <dbReference type="ARBA" id="ARBA00022679"/>
    </source>
</evidence>
<evidence type="ECO:0000256" key="2">
    <source>
        <dbReference type="ARBA" id="ARBA00012534"/>
    </source>
</evidence>
<sequence length="506" mass="55171">MVAGALKKLRDEHRFAELITRTCGIVFEPGAAQERLFNVVAGRMSAFGIATPDEYYALLCREERELQALIELLTVNETYFFREPEYLNLLVDVLIPEYLANCGEGPVRILSAGCSTGEEPYSLAILLRQRFGAAAERFEITGADIDTKALAIATHGTYAAPSFRRTDPLLLQGYFEATAGKSYRVREEVRRMVRFEQVNLLEGGAATVGRQDFITYRNVSIYFSAEVQRAIFRRLADLLPEEGALIVGASETLHHDLGLLHLVERNRLFYFSGKPKAGEKVGARERRAGSAAGKAAPLPGRPVLPPQSGPEPKLGRRIPVPPRPGCPTLTAAPHRTAAAAADSFAAALAAARQMQYDEALTLAEAAVAANPSTMPLVLKAGLLLQTGRYDEAEGPAEAALDLDPLCAQASLILGIAARNRGDDQGAFRRFREALYGDASCWLAQFYAAEILFAKGEAGRARAGFETVINLLEKGDDQELTVFPLSYEPGQFLSICRHKLTLMQGPK</sequence>
<feature type="region of interest" description="Disordered" evidence="6">
    <location>
        <begin position="280"/>
        <end position="330"/>
    </location>
</feature>
<dbReference type="InterPro" id="IPR029063">
    <property type="entry name" value="SAM-dependent_MTases_sf"/>
</dbReference>
<dbReference type="InterPro" id="IPR022642">
    <property type="entry name" value="CheR_C"/>
</dbReference>
<feature type="compositionally biased region" description="Pro residues" evidence="6">
    <location>
        <begin position="299"/>
        <end position="309"/>
    </location>
</feature>
<evidence type="ECO:0000313" key="9">
    <source>
        <dbReference type="Proteomes" id="UP000636888"/>
    </source>
</evidence>
<dbReference type="SMART" id="SM00138">
    <property type="entry name" value="MeTrc"/>
    <property type="match status" value="1"/>
</dbReference>
<dbReference type="InterPro" id="IPR000780">
    <property type="entry name" value="CheR_MeTrfase"/>
</dbReference>
<protein>
    <recommendedName>
        <fullName evidence="2">protein-glutamate O-methyltransferase</fullName>
        <ecNumber evidence="2">2.1.1.80</ecNumber>
    </recommendedName>
</protein>
<dbReference type="RefSeq" id="WP_199386051.1">
    <property type="nucleotide sequence ID" value="NZ_JAEMHM010000020.1"/>
</dbReference>
<dbReference type="AlphaFoldDB" id="A0A8J7SCF2"/>
<keyword evidence="9" id="KW-1185">Reference proteome</keyword>
<name>A0A8J7SCF2_9BACT</name>
<reference evidence="8" key="1">
    <citation type="submission" date="2020-12" db="EMBL/GenBank/DDBJ databases">
        <title>Geomonas sp. Red875, isolated from river sediment.</title>
        <authorList>
            <person name="Xu Z."/>
            <person name="Zhang Z."/>
            <person name="Masuda Y."/>
            <person name="Itoh H."/>
            <person name="Senoo K."/>
        </authorList>
    </citation>
    <scope>NUCLEOTIDE SEQUENCE</scope>
    <source>
        <strain evidence="8">Red875</strain>
    </source>
</reference>
<dbReference type="PRINTS" id="PR00996">
    <property type="entry name" value="CHERMTFRASE"/>
</dbReference>
<dbReference type="PROSITE" id="PS50123">
    <property type="entry name" value="CHER"/>
    <property type="match status" value="1"/>
</dbReference>
<dbReference type="InterPro" id="IPR050903">
    <property type="entry name" value="Bact_Chemotaxis_MeTrfase"/>
</dbReference>
<dbReference type="Gene3D" id="3.40.50.150">
    <property type="entry name" value="Vaccinia Virus protein VP39"/>
    <property type="match status" value="1"/>
</dbReference>
<keyword evidence="4" id="KW-0808">Transferase</keyword>
<comment type="catalytic activity">
    <reaction evidence="1">
        <text>L-glutamyl-[protein] + S-adenosyl-L-methionine = [protein]-L-glutamate 5-O-methyl ester + S-adenosyl-L-homocysteine</text>
        <dbReference type="Rhea" id="RHEA:24452"/>
        <dbReference type="Rhea" id="RHEA-COMP:10208"/>
        <dbReference type="Rhea" id="RHEA-COMP:10311"/>
        <dbReference type="ChEBI" id="CHEBI:29973"/>
        <dbReference type="ChEBI" id="CHEBI:57856"/>
        <dbReference type="ChEBI" id="CHEBI:59789"/>
        <dbReference type="ChEBI" id="CHEBI:82795"/>
        <dbReference type="EC" id="2.1.1.80"/>
    </reaction>
</comment>
<dbReference type="Gene3D" id="1.25.40.10">
    <property type="entry name" value="Tetratricopeptide repeat domain"/>
    <property type="match status" value="1"/>
</dbReference>
<evidence type="ECO:0000256" key="6">
    <source>
        <dbReference type="SAM" id="MobiDB-lite"/>
    </source>
</evidence>
<evidence type="ECO:0000259" key="7">
    <source>
        <dbReference type="PROSITE" id="PS50123"/>
    </source>
</evidence>
<evidence type="ECO:0000256" key="3">
    <source>
        <dbReference type="ARBA" id="ARBA00022603"/>
    </source>
</evidence>
<dbReference type="Gene3D" id="1.10.155.10">
    <property type="entry name" value="Chemotaxis receptor methyltransferase CheR, N-terminal domain"/>
    <property type="match status" value="1"/>
</dbReference>
<feature type="domain" description="CheR-type methyltransferase" evidence="7">
    <location>
        <begin position="10"/>
        <end position="253"/>
    </location>
</feature>
<dbReference type="Proteomes" id="UP000636888">
    <property type="component" value="Unassembled WGS sequence"/>
</dbReference>
<evidence type="ECO:0000313" key="8">
    <source>
        <dbReference type="EMBL" id="MBJ6727139.1"/>
    </source>
</evidence>
<organism evidence="8 9">
    <name type="scientific">Geomesophilobacter sediminis</name>
    <dbReference type="NCBI Taxonomy" id="2798584"/>
    <lineage>
        <taxon>Bacteria</taxon>
        <taxon>Pseudomonadati</taxon>
        <taxon>Thermodesulfobacteriota</taxon>
        <taxon>Desulfuromonadia</taxon>
        <taxon>Geobacterales</taxon>
        <taxon>Geobacteraceae</taxon>
        <taxon>Geomesophilobacter</taxon>
    </lineage>
</organism>
<proteinExistence type="predicted"/>
<dbReference type="SUPFAM" id="SSF47757">
    <property type="entry name" value="Chemotaxis receptor methyltransferase CheR, N-terminal domain"/>
    <property type="match status" value="1"/>
</dbReference>
<evidence type="ECO:0000256" key="1">
    <source>
        <dbReference type="ARBA" id="ARBA00001541"/>
    </source>
</evidence>
<dbReference type="Pfam" id="PF01739">
    <property type="entry name" value="CheR"/>
    <property type="match status" value="1"/>
</dbReference>
<evidence type="ECO:0000256" key="5">
    <source>
        <dbReference type="ARBA" id="ARBA00022691"/>
    </source>
</evidence>
<dbReference type="SUPFAM" id="SSF48452">
    <property type="entry name" value="TPR-like"/>
    <property type="match status" value="1"/>
</dbReference>
<comment type="caution">
    <text evidence="8">The sequence shown here is derived from an EMBL/GenBank/DDBJ whole genome shotgun (WGS) entry which is preliminary data.</text>
</comment>
<gene>
    <name evidence="8" type="ORF">JFN93_20705</name>
</gene>
<dbReference type="PANTHER" id="PTHR24422:SF19">
    <property type="entry name" value="CHEMOTAXIS PROTEIN METHYLTRANSFERASE"/>
    <property type="match status" value="1"/>
</dbReference>
<dbReference type="PANTHER" id="PTHR24422">
    <property type="entry name" value="CHEMOTAXIS PROTEIN METHYLTRANSFERASE"/>
    <property type="match status" value="1"/>
</dbReference>
<keyword evidence="3" id="KW-0489">Methyltransferase</keyword>